<feature type="signal peptide" evidence="1">
    <location>
        <begin position="1"/>
        <end position="19"/>
    </location>
</feature>
<dbReference type="PANTHER" id="PTHR13423:SF2">
    <property type="entry name" value="OUT AT FIRST PROTEIN HOMOLOG"/>
    <property type="match status" value="1"/>
</dbReference>
<evidence type="ECO:0000259" key="2">
    <source>
        <dbReference type="Pfam" id="PF22873"/>
    </source>
</evidence>
<sequence length="293" mass="32107">MVVFFSLSLSLSLSLSVVGSSISILESAVKLFPSANTVTAPSRCSDVSAIWAPCICTLEMCIGWYPCGLKYCKGKPENALQNNGGALRAPSAIDYGNRHQYREHRMEQERWSGADYASSPQRPAPSWWLSLDLLLIWTLLPKATQWTSKNQYNISVSVPTVSNSGGRQTPTEAPATSSSSALIASACRLQHRPTNAGDQWSAKHKSPLPSPMYRCFPEHSHPLTATPSRSASEPAAETIREFNFTLKTPLPATVPLRLRKAAEVATRHHPPVAAANLPMFPFEKGFQFNEIIL</sequence>
<protein>
    <recommendedName>
        <fullName evidence="2">Out at first C-terminal domain-containing protein</fullName>
    </recommendedName>
</protein>
<name>A0A182S7F0_9DIPT</name>
<evidence type="ECO:0000313" key="4">
    <source>
        <dbReference type="Proteomes" id="UP000075901"/>
    </source>
</evidence>
<dbReference type="Pfam" id="PF22873">
    <property type="entry name" value="OAF_C"/>
    <property type="match status" value="1"/>
</dbReference>
<dbReference type="PANTHER" id="PTHR13423">
    <property type="entry name" value="OUT AT FIRST"/>
    <property type="match status" value="1"/>
</dbReference>
<evidence type="ECO:0000313" key="3">
    <source>
        <dbReference type="EnsemblMetazoa" id="AMAM001194-PA"/>
    </source>
</evidence>
<reference evidence="3" key="2">
    <citation type="submission" date="2020-05" db="UniProtKB">
        <authorList>
            <consortium name="EnsemblMetazoa"/>
        </authorList>
    </citation>
    <scope>IDENTIFICATION</scope>
    <source>
        <strain evidence="3">maculatus3</strain>
    </source>
</reference>
<reference evidence="4" key="1">
    <citation type="submission" date="2013-09" db="EMBL/GenBank/DDBJ databases">
        <title>The Genome Sequence of Anopheles maculatus species B.</title>
        <authorList>
            <consortium name="The Broad Institute Genomics Platform"/>
            <person name="Neafsey D.E."/>
            <person name="Besansky N."/>
            <person name="Howell P."/>
            <person name="Walton C."/>
            <person name="Young S.K."/>
            <person name="Zeng Q."/>
            <person name="Gargeya S."/>
            <person name="Fitzgerald M."/>
            <person name="Haas B."/>
            <person name="Abouelleil A."/>
            <person name="Allen A.W."/>
            <person name="Alvarado L."/>
            <person name="Arachchi H.M."/>
            <person name="Berlin A.M."/>
            <person name="Chapman S.B."/>
            <person name="Gainer-Dewar J."/>
            <person name="Goldberg J."/>
            <person name="Griggs A."/>
            <person name="Gujja S."/>
            <person name="Hansen M."/>
            <person name="Howarth C."/>
            <person name="Imamovic A."/>
            <person name="Ireland A."/>
            <person name="Larimer J."/>
            <person name="McCowan C."/>
            <person name="Murphy C."/>
            <person name="Pearson M."/>
            <person name="Poon T.W."/>
            <person name="Priest M."/>
            <person name="Roberts A."/>
            <person name="Saif S."/>
            <person name="Shea T."/>
            <person name="Sisk P."/>
            <person name="Sykes S."/>
            <person name="Wortman J."/>
            <person name="Nusbaum C."/>
            <person name="Birren B."/>
        </authorList>
    </citation>
    <scope>NUCLEOTIDE SEQUENCE [LARGE SCALE GENOMIC DNA]</scope>
    <source>
        <strain evidence="4">maculatus3</strain>
    </source>
</reference>
<organism evidence="3 4">
    <name type="scientific">Anopheles maculatus</name>
    <dbReference type="NCBI Taxonomy" id="74869"/>
    <lineage>
        <taxon>Eukaryota</taxon>
        <taxon>Metazoa</taxon>
        <taxon>Ecdysozoa</taxon>
        <taxon>Arthropoda</taxon>
        <taxon>Hexapoda</taxon>
        <taxon>Insecta</taxon>
        <taxon>Pterygota</taxon>
        <taxon>Neoptera</taxon>
        <taxon>Endopterygota</taxon>
        <taxon>Diptera</taxon>
        <taxon>Nematocera</taxon>
        <taxon>Culicoidea</taxon>
        <taxon>Culicidae</taxon>
        <taxon>Anophelinae</taxon>
        <taxon>Anopheles</taxon>
        <taxon>Anopheles maculatus group</taxon>
    </lineage>
</organism>
<dbReference type="InterPro" id="IPR026315">
    <property type="entry name" value="Oaf"/>
</dbReference>
<dbReference type="InterPro" id="IPR053897">
    <property type="entry name" value="Oaf_C"/>
</dbReference>
<dbReference type="VEuPathDB" id="VectorBase:AMAM001194"/>
<dbReference type="EnsemblMetazoa" id="AMAM001194-RA">
    <property type="protein sequence ID" value="AMAM001194-PA"/>
    <property type="gene ID" value="AMAM001194"/>
</dbReference>
<evidence type="ECO:0000256" key="1">
    <source>
        <dbReference type="SAM" id="SignalP"/>
    </source>
</evidence>
<dbReference type="Proteomes" id="UP000075901">
    <property type="component" value="Unassembled WGS sequence"/>
</dbReference>
<dbReference type="AlphaFoldDB" id="A0A182S7F0"/>
<accession>A0A182S7F0</accession>
<feature type="chain" id="PRO_5008135515" description="Out at first C-terminal domain-containing protein" evidence="1">
    <location>
        <begin position="20"/>
        <end position="293"/>
    </location>
</feature>
<keyword evidence="4" id="KW-1185">Reference proteome</keyword>
<keyword evidence="1" id="KW-0732">Signal</keyword>
<feature type="domain" description="Out at first C-terminal" evidence="2">
    <location>
        <begin position="43"/>
        <end position="78"/>
    </location>
</feature>
<proteinExistence type="predicted"/>